<evidence type="ECO:0000256" key="6">
    <source>
        <dbReference type="ARBA" id="ARBA00022989"/>
    </source>
</evidence>
<dbReference type="Gene3D" id="1.20.1070.10">
    <property type="entry name" value="Rhodopsin 7-helix transmembrane proteins"/>
    <property type="match status" value="1"/>
</dbReference>
<accession>A0AA35PJJ5</accession>
<dbReference type="PROSITE" id="PS00237">
    <property type="entry name" value="G_PROTEIN_RECEP_F1_1"/>
    <property type="match status" value="1"/>
</dbReference>
<dbReference type="SUPFAM" id="SSF81321">
    <property type="entry name" value="Family A G protein-coupled receptor-like"/>
    <property type="match status" value="1"/>
</dbReference>
<dbReference type="FunFam" id="1.20.1070.10:FF:000015">
    <property type="entry name" value="Olfactory receptor"/>
    <property type="match status" value="1"/>
</dbReference>
<proteinExistence type="inferred from homology"/>
<evidence type="ECO:0000256" key="9">
    <source>
        <dbReference type="ARBA" id="ARBA00023170"/>
    </source>
</evidence>
<dbReference type="InterPro" id="IPR017452">
    <property type="entry name" value="GPCR_Rhodpsn_7TM"/>
</dbReference>
<organism evidence="14 15">
    <name type="scientific">Podarcis lilfordi</name>
    <name type="common">Lilford's wall lizard</name>
    <dbReference type="NCBI Taxonomy" id="74358"/>
    <lineage>
        <taxon>Eukaryota</taxon>
        <taxon>Metazoa</taxon>
        <taxon>Chordata</taxon>
        <taxon>Craniata</taxon>
        <taxon>Vertebrata</taxon>
        <taxon>Euteleostomi</taxon>
        <taxon>Lepidosauria</taxon>
        <taxon>Squamata</taxon>
        <taxon>Bifurcata</taxon>
        <taxon>Unidentata</taxon>
        <taxon>Episquamata</taxon>
        <taxon>Laterata</taxon>
        <taxon>Lacertibaenia</taxon>
        <taxon>Lacertidae</taxon>
        <taxon>Podarcis</taxon>
    </lineage>
</organism>
<keyword evidence="15" id="KW-1185">Reference proteome</keyword>
<evidence type="ECO:0000256" key="5">
    <source>
        <dbReference type="ARBA" id="ARBA00022725"/>
    </source>
</evidence>
<evidence type="ECO:0000256" key="8">
    <source>
        <dbReference type="ARBA" id="ARBA00023136"/>
    </source>
</evidence>
<dbReference type="EMBL" id="OX395138">
    <property type="protein sequence ID" value="CAI5790464.1"/>
    <property type="molecule type" value="Genomic_DNA"/>
</dbReference>
<protein>
    <recommendedName>
        <fullName evidence="12">Olfactory receptor</fullName>
    </recommendedName>
</protein>
<keyword evidence="4 11" id="KW-0812">Transmembrane</keyword>
<feature type="transmembrane region" description="Helical" evidence="12">
    <location>
        <begin position="185"/>
        <end position="207"/>
    </location>
</feature>
<dbReference type="Proteomes" id="UP001178461">
    <property type="component" value="Chromosome 13"/>
</dbReference>
<dbReference type="Pfam" id="PF13853">
    <property type="entry name" value="7tm_4"/>
    <property type="match status" value="1"/>
</dbReference>
<evidence type="ECO:0000256" key="3">
    <source>
        <dbReference type="ARBA" id="ARBA00022606"/>
    </source>
</evidence>
<keyword evidence="9 11" id="KW-0675">Receptor</keyword>
<dbReference type="GO" id="GO:0004984">
    <property type="term" value="F:olfactory receptor activity"/>
    <property type="evidence" value="ECO:0007669"/>
    <property type="project" value="InterPro"/>
</dbReference>
<keyword evidence="5 12" id="KW-0552">Olfaction</keyword>
<keyword evidence="10 11" id="KW-0807">Transducer</keyword>
<dbReference type="PRINTS" id="PR00245">
    <property type="entry name" value="OLFACTORYR"/>
</dbReference>
<evidence type="ECO:0000256" key="1">
    <source>
        <dbReference type="ARBA" id="ARBA00004651"/>
    </source>
</evidence>
<evidence type="ECO:0000256" key="12">
    <source>
        <dbReference type="RuleBase" id="RU363047"/>
    </source>
</evidence>
<dbReference type="PROSITE" id="PS50262">
    <property type="entry name" value="G_PROTEIN_RECEP_F1_2"/>
    <property type="match status" value="1"/>
</dbReference>
<feature type="transmembrane region" description="Helical" evidence="12">
    <location>
        <begin position="7"/>
        <end position="26"/>
    </location>
</feature>
<evidence type="ECO:0000313" key="15">
    <source>
        <dbReference type="Proteomes" id="UP001178461"/>
    </source>
</evidence>
<dbReference type="GO" id="GO:0004930">
    <property type="term" value="F:G protein-coupled receptor activity"/>
    <property type="evidence" value="ECO:0007669"/>
    <property type="project" value="UniProtKB-KW"/>
</dbReference>
<keyword evidence="3 12" id="KW-0716">Sensory transduction</keyword>
<evidence type="ECO:0000256" key="11">
    <source>
        <dbReference type="RuleBase" id="RU000688"/>
    </source>
</evidence>
<evidence type="ECO:0000256" key="7">
    <source>
        <dbReference type="ARBA" id="ARBA00023040"/>
    </source>
</evidence>
<dbReference type="GO" id="GO:0005886">
    <property type="term" value="C:plasma membrane"/>
    <property type="evidence" value="ECO:0007669"/>
    <property type="project" value="UniProtKB-SubCell"/>
</dbReference>
<dbReference type="PANTHER" id="PTHR26453">
    <property type="entry name" value="OLFACTORY RECEPTOR"/>
    <property type="match status" value="1"/>
</dbReference>
<dbReference type="InterPro" id="IPR000276">
    <property type="entry name" value="GPCR_Rhodpsn"/>
</dbReference>
<feature type="transmembrane region" description="Helical" evidence="12">
    <location>
        <begin position="46"/>
        <end position="67"/>
    </location>
</feature>
<keyword evidence="6 12" id="KW-1133">Transmembrane helix</keyword>
<keyword evidence="2 12" id="KW-1003">Cell membrane</keyword>
<evidence type="ECO:0000259" key="13">
    <source>
        <dbReference type="PROSITE" id="PS50262"/>
    </source>
</evidence>
<feature type="domain" description="G-protein coupled receptors family 1 profile" evidence="13">
    <location>
        <begin position="1"/>
        <end position="237"/>
    </location>
</feature>
<sequence>TECSLQTPMFFFLSHLAFVDICYSSVTVPKMLLVLNQRISYSTCIMQMFFIIQTGCTEIFLLTAMAYDRYAAICKPLHYVETMNIPFCKLLVGGSWAIGFVHALINTFPVLKLVFCGPNTIRHFSCELPSLLALSCTETFVNAITFLITSSAVVLSSICVMLVSYTYIVSMVLKLNSAEAKRKTFSTCSSHLIVVILFYGTACFRYLRPNSASSVLLDELFPTQYSISTPMLNPIIYSLKTKEVKEAIKKLMGYKK</sequence>
<dbReference type="AlphaFoldDB" id="A0AA35PJJ5"/>
<feature type="non-terminal residue" evidence="14">
    <location>
        <position position="256"/>
    </location>
</feature>
<keyword evidence="7 11" id="KW-0297">G-protein coupled receptor</keyword>
<dbReference type="PRINTS" id="PR00237">
    <property type="entry name" value="GPCRRHODOPSN"/>
</dbReference>
<evidence type="ECO:0000256" key="4">
    <source>
        <dbReference type="ARBA" id="ARBA00022692"/>
    </source>
</evidence>
<name>A0AA35PJJ5_9SAUR</name>
<feature type="non-terminal residue" evidence="14">
    <location>
        <position position="1"/>
    </location>
</feature>
<feature type="transmembrane region" description="Helical" evidence="12">
    <location>
        <begin position="140"/>
        <end position="173"/>
    </location>
</feature>
<evidence type="ECO:0000256" key="10">
    <source>
        <dbReference type="ARBA" id="ARBA00023224"/>
    </source>
</evidence>
<gene>
    <name evidence="14" type="ORF">PODLI_1B040251</name>
</gene>
<comment type="subcellular location">
    <subcellularLocation>
        <location evidence="1 12">Cell membrane</location>
        <topology evidence="1 12">Multi-pass membrane protein</topology>
    </subcellularLocation>
</comment>
<dbReference type="InterPro" id="IPR000725">
    <property type="entry name" value="Olfact_rcpt"/>
</dbReference>
<reference evidence="14" key="1">
    <citation type="submission" date="2022-12" db="EMBL/GenBank/DDBJ databases">
        <authorList>
            <person name="Alioto T."/>
            <person name="Alioto T."/>
            <person name="Gomez Garrido J."/>
        </authorList>
    </citation>
    <scope>NUCLEOTIDE SEQUENCE</scope>
</reference>
<feature type="transmembrane region" description="Helical" evidence="12">
    <location>
        <begin position="87"/>
        <end position="105"/>
    </location>
</feature>
<keyword evidence="8 12" id="KW-0472">Membrane</keyword>
<comment type="similarity">
    <text evidence="11">Belongs to the G-protein coupled receptor 1 family.</text>
</comment>
<evidence type="ECO:0000313" key="14">
    <source>
        <dbReference type="EMBL" id="CAI5790464.1"/>
    </source>
</evidence>
<evidence type="ECO:0000256" key="2">
    <source>
        <dbReference type="ARBA" id="ARBA00022475"/>
    </source>
</evidence>